<keyword evidence="4" id="KW-0804">Transcription</keyword>
<evidence type="ECO:0000256" key="3">
    <source>
        <dbReference type="ARBA" id="ARBA00023082"/>
    </source>
</evidence>
<dbReference type="InterPro" id="IPR014284">
    <property type="entry name" value="RNA_pol_sigma-70_dom"/>
</dbReference>
<keyword evidence="2" id="KW-0805">Transcription regulation</keyword>
<dbReference type="AlphaFoldDB" id="I3YZV8"/>
<feature type="domain" description="RNA polymerase sigma factor 70 region 4 type 2" evidence="6">
    <location>
        <begin position="132"/>
        <end position="182"/>
    </location>
</feature>
<dbReference type="PANTHER" id="PTHR43133">
    <property type="entry name" value="RNA POLYMERASE ECF-TYPE SIGMA FACTO"/>
    <property type="match status" value="1"/>
</dbReference>
<dbReference type="InterPro" id="IPR014327">
    <property type="entry name" value="RNA_pol_sigma70_bacteroid"/>
</dbReference>
<dbReference type="STRING" id="746697.Aeqsu_3089"/>
<dbReference type="PANTHER" id="PTHR43133:SF46">
    <property type="entry name" value="RNA POLYMERASE SIGMA-70 FACTOR ECF SUBFAMILY"/>
    <property type="match status" value="1"/>
</dbReference>
<dbReference type="Pfam" id="PF04542">
    <property type="entry name" value="Sigma70_r2"/>
    <property type="match status" value="1"/>
</dbReference>
<feature type="domain" description="RNA polymerase sigma-70 region 2" evidence="5">
    <location>
        <begin position="33"/>
        <end position="98"/>
    </location>
</feature>
<dbReference type="KEGG" id="asl:Aeqsu_3089"/>
<dbReference type="InterPro" id="IPR013249">
    <property type="entry name" value="RNA_pol_sigma70_r4_t2"/>
</dbReference>
<dbReference type="InterPro" id="IPR036388">
    <property type="entry name" value="WH-like_DNA-bd_sf"/>
</dbReference>
<dbReference type="EMBL" id="CP003280">
    <property type="protein sequence ID" value="AFL82526.1"/>
    <property type="molecule type" value="Genomic_DNA"/>
</dbReference>
<evidence type="ECO:0000259" key="6">
    <source>
        <dbReference type="Pfam" id="PF08281"/>
    </source>
</evidence>
<dbReference type="InterPro" id="IPR013325">
    <property type="entry name" value="RNA_pol_sigma_r2"/>
</dbReference>
<dbReference type="SUPFAM" id="SSF88946">
    <property type="entry name" value="Sigma2 domain of RNA polymerase sigma factors"/>
    <property type="match status" value="1"/>
</dbReference>
<dbReference type="Gene3D" id="1.10.10.10">
    <property type="entry name" value="Winged helix-like DNA-binding domain superfamily/Winged helix DNA-binding domain"/>
    <property type="match status" value="1"/>
</dbReference>
<dbReference type="Gene3D" id="1.10.1740.10">
    <property type="match status" value="1"/>
</dbReference>
<dbReference type="InterPro" id="IPR013324">
    <property type="entry name" value="RNA_pol_sigma_r3/r4-like"/>
</dbReference>
<dbReference type="HOGENOM" id="CLU_047691_4_3_10"/>
<evidence type="ECO:0000313" key="8">
    <source>
        <dbReference type="Proteomes" id="UP000006049"/>
    </source>
</evidence>
<dbReference type="NCBIfam" id="TIGR02937">
    <property type="entry name" value="sigma70-ECF"/>
    <property type="match status" value="1"/>
</dbReference>
<evidence type="ECO:0000256" key="1">
    <source>
        <dbReference type="ARBA" id="ARBA00010641"/>
    </source>
</evidence>
<dbReference type="InterPro" id="IPR039425">
    <property type="entry name" value="RNA_pol_sigma-70-like"/>
</dbReference>
<evidence type="ECO:0000256" key="2">
    <source>
        <dbReference type="ARBA" id="ARBA00023015"/>
    </source>
</evidence>
<evidence type="ECO:0000259" key="5">
    <source>
        <dbReference type="Pfam" id="PF04542"/>
    </source>
</evidence>
<comment type="similarity">
    <text evidence="1">Belongs to the sigma-70 factor family. ECF subfamily.</text>
</comment>
<dbReference type="CDD" id="cd06171">
    <property type="entry name" value="Sigma70_r4"/>
    <property type="match status" value="1"/>
</dbReference>
<organism evidence="7 8">
    <name type="scientific">Aequorivita sublithincola (strain DSM 14238 / LMG 21431 / ACAM 643 / 9-3)</name>
    <dbReference type="NCBI Taxonomy" id="746697"/>
    <lineage>
        <taxon>Bacteria</taxon>
        <taxon>Pseudomonadati</taxon>
        <taxon>Bacteroidota</taxon>
        <taxon>Flavobacteriia</taxon>
        <taxon>Flavobacteriales</taxon>
        <taxon>Flavobacteriaceae</taxon>
        <taxon>Aequorivita</taxon>
    </lineage>
</organism>
<dbReference type="GO" id="GO:0016987">
    <property type="term" value="F:sigma factor activity"/>
    <property type="evidence" value="ECO:0007669"/>
    <property type="project" value="UniProtKB-KW"/>
</dbReference>
<accession>I3YZV8</accession>
<dbReference type="GO" id="GO:0003677">
    <property type="term" value="F:DNA binding"/>
    <property type="evidence" value="ECO:0007669"/>
    <property type="project" value="InterPro"/>
</dbReference>
<name>I3YZV8_AEQSU</name>
<protein>
    <submittedName>
        <fullName evidence="7">RNA polymerase sigma-70 factor, Bacteroides expansion family 1</fullName>
    </submittedName>
</protein>
<sequence length="196" mass="22492">MLSLGEITLTPNNPLNMSTNKPNITNLEGFKALFETLYPPICIFANKYLNDMDTSKDIVQEVFIKIWQKQPVFLNHNTTKAYFYTTVKNHCLNYLKSKHYKTIDNNAPIDLVMQQSEDYFFTQIVTAETYAQLYKAINTLPKKSAKVITLSLNNYTTSEIAEELNITPSTVRTQKSLAYQKLKGLLAPLKYLLSFL</sequence>
<dbReference type="Pfam" id="PF08281">
    <property type="entry name" value="Sigma70_r4_2"/>
    <property type="match status" value="1"/>
</dbReference>
<reference evidence="7 8" key="1">
    <citation type="submission" date="2012-06" db="EMBL/GenBank/DDBJ databases">
        <title>The complete genome of Aequorivita sublithincola DSM 14238.</title>
        <authorList>
            <consortium name="US DOE Joint Genome Institute (JGI-PGF)"/>
            <person name="Lucas S."/>
            <person name="Copeland A."/>
            <person name="Lapidus A."/>
            <person name="Goodwin L."/>
            <person name="Pitluck S."/>
            <person name="Peters L."/>
            <person name="Munk A.C.C."/>
            <person name="Kyrpides N."/>
            <person name="Mavromatis K."/>
            <person name="Pagani I."/>
            <person name="Ivanova N."/>
            <person name="Ovchinnikova G."/>
            <person name="Zeytun A."/>
            <person name="Detter J.C."/>
            <person name="Han C."/>
            <person name="Land M."/>
            <person name="Hauser L."/>
            <person name="Markowitz V."/>
            <person name="Cheng J.-F."/>
            <person name="Hugenholtz P."/>
            <person name="Woyke T."/>
            <person name="Wu D."/>
            <person name="Tindall B."/>
            <person name="Faehnrich R."/>
            <person name="Brambilla E."/>
            <person name="Klenk H.-P."/>
            <person name="Eisen J.A."/>
        </authorList>
    </citation>
    <scope>NUCLEOTIDE SEQUENCE [LARGE SCALE GENOMIC DNA]</scope>
    <source>
        <strain evidence="8">DSM 14238 / LMG 21431 / ACAM 643 / 9-3</strain>
    </source>
</reference>
<keyword evidence="8" id="KW-1185">Reference proteome</keyword>
<dbReference type="InterPro" id="IPR007627">
    <property type="entry name" value="RNA_pol_sigma70_r2"/>
</dbReference>
<dbReference type="eggNOG" id="COG1595">
    <property type="taxonomic scope" value="Bacteria"/>
</dbReference>
<proteinExistence type="inferred from homology"/>
<keyword evidence="3" id="KW-0731">Sigma factor</keyword>
<dbReference type="GO" id="GO:0006352">
    <property type="term" value="P:DNA-templated transcription initiation"/>
    <property type="evidence" value="ECO:0007669"/>
    <property type="project" value="InterPro"/>
</dbReference>
<dbReference type="Proteomes" id="UP000006049">
    <property type="component" value="Chromosome"/>
</dbReference>
<evidence type="ECO:0000256" key="4">
    <source>
        <dbReference type="ARBA" id="ARBA00023163"/>
    </source>
</evidence>
<dbReference type="NCBIfam" id="TIGR02985">
    <property type="entry name" value="Sig70_bacteroi1"/>
    <property type="match status" value="1"/>
</dbReference>
<gene>
    <name evidence="7" type="ordered locus">Aeqsu_3089</name>
</gene>
<dbReference type="SUPFAM" id="SSF88659">
    <property type="entry name" value="Sigma3 and sigma4 domains of RNA polymerase sigma factors"/>
    <property type="match status" value="1"/>
</dbReference>
<evidence type="ECO:0000313" key="7">
    <source>
        <dbReference type="EMBL" id="AFL82526.1"/>
    </source>
</evidence>